<evidence type="ECO:0000256" key="1">
    <source>
        <dbReference type="ARBA" id="ARBA00023002"/>
    </source>
</evidence>
<comment type="caution">
    <text evidence="4">The sequence shown here is derived from an EMBL/GenBank/DDBJ whole genome shotgun (WGS) entry which is preliminary data.</text>
</comment>
<dbReference type="PANTHER" id="PTHR10366">
    <property type="entry name" value="NAD DEPENDENT EPIMERASE/DEHYDRATASE"/>
    <property type="match status" value="1"/>
</dbReference>
<evidence type="ECO:0000313" key="5">
    <source>
        <dbReference type="Proteomes" id="UP000298030"/>
    </source>
</evidence>
<organism evidence="4 5">
    <name type="scientific">Coprinellus micaceus</name>
    <name type="common">Glistening ink-cap mushroom</name>
    <name type="synonym">Coprinus micaceus</name>
    <dbReference type="NCBI Taxonomy" id="71717"/>
    <lineage>
        <taxon>Eukaryota</taxon>
        <taxon>Fungi</taxon>
        <taxon>Dikarya</taxon>
        <taxon>Basidiomycota</taxon>
        <taxon>Agaricomycotina</taxon>
        <taxon>Agaricomycetes</taxon>
        <taxon>Agaricomycetidae</taxon>
        <taxon>Agaricales</taxon>
        <taxon>Agaricineae</taxon>
        <taxon>Psathyrellaceae</taxon>
        <taxon>Coprinellus</taxon>
    </lineage>
</organism>
<dbReference type="InterPro" id="IPR036291">
    <property type="entry name" value="NAD(P)-bd_dom_sf"/>
</dbReference>
<dbReference type="Pfam" id="PF01370">
    <property type="entry name" value="Epimerase"/>
    <property type="match status" value="1"/>
</dbReference>
<sequence>MPALPSTNPNPTILITGANGYIGTWAVKTTLERGYSVRAVVRTESKSASLRELFGNYIEKGKLEFKYVEDLTKDGAYDEVVKDVDAILHIASPLPTQSSDPQDTIPPAVEGTLGMLQSALKTGNNVKRVVITSSTAAVVTNDLEEARTFTEADWNERVIKQVEEGGSNVHFFLFYRASKILAEKAAWNFYNTNKSSIGWDMTAINPPYVYGPSLEPHIASPSSIGGTQQLWWNQVVDIPSEGLTKEALGIKGGNTWVDVRDLAEAHVRALEREGAGGERIIVSGGPYIWQEWIDTVNALASPAIQPVLPKGYPELASGEIPYHIRVDTSKGERLLGLKYRTKEDMVRDIWADVERRGWSEGLAKKGSVAGL</sequence>
<dbReference type="Gene3D" id="3.40.50.720">
    <property type="entry name" value="NAD(P)-binding Rossmann-like Domain"/>
    <property type="match status" value="1"/>
</dbReference>
<dbReference type="CDD" id="cd05227">
    <property type="entry name" value="AR_SDR_e"/>
    <property type="match status" value="1"/>
</dbReference>
<dbReference type="PANTHER" id="PTHR10366:SF564">
    <property type="entry name" value="STEROL-4-ALPHA-CARBOXYLATE 3-DEHYDROGENASE, DECARBOXYLATING"/>
    <property type="match status" value="1"/>
</dbReference>
<dbReference type="AlphaFoldDB" id="A0A4Y7SKV9"/>
<gene>
    <name evidence="4" type="ORF">FA13DRAFT_1641197</name>
</gene>
<dbReference type="InterPro" id="IPR050425">
    <property type="entry name" value="NAD(P)_dehydrat-like"/>
</dbReference>
<dbReference type="OrthoDB" id="2735536at2759"/>
<evidence type="ECO:0000256" key="2">
    <source>
        <dbReference type="ARBA" id="ARBA00023445"/>
    </source>
</evidence>
<protein>
    <submittedName>
        <fullName evidence="4">D-lactaldehyde dehydrogenase</fullName>
    </submittedName>
</protein>
<keyword evidence="1" id="KW-0560">Oxidoreductase</keyword>
<evidence type="ECO:0000313" key="4">
    <source>
        <dbReference type="EMBL" id="TEB22537.1"/>
    </source>
</evidence>
<dbReference type="SUPFAM" id="SSF51735">
    <property type="entry name" value="NAD(P)-binding Rossmann-fold domains"/>
    <property type="match status" value="1"/>
</dbReference>
<dbReference type="STRING" id="71717.A0A4Y7SKV9"/>
<accession>A0A4Y7SKV9</accession>
<proteinExistence type="inferred from homology"/>
<dbReference type="EMBL" id="QPFP01000090">
    <property type="protein sequence ID" value="TEB22537.1"/>
    <property type="molecule type" value="Genomic_DNA"/>
</dbReference>
<dbReference type="GO" id="GO:0016616">
    <property type="term" value="F:oxidoreductase activity, acting on the CH-OH group of donors, NAD or NADP as acceptor"/>
    <property type="evidence" value="ECO:0007669"/>
    <property type="project" value="TreeGrafter"/>
</dbReference>
<comment type="similarity">
    <text evidence="2">Belongs to the NAD(P)-dependent epimerase/dehydratase family. Dihydroflavonol-4-reductase subfamily.</text>
</comment>
<dbReference type="InterPro" id="IPR001509">
    <property type="entry name" value="Epimerase_deHydtase"/>
</dbReference>
<name>A0A4Y7SKV9_COPMI</name>
<dbReference type="Proteomes" id="UP000298030">
    <property type="component" value="Unassembled WGS sequence"/>
</dbReference>
<feature type="domain" description="NAD-dependent epimerase/dehydratase" evidence="3">
    <location>
        <begin position="13"/>
        <end position="279"/>
    </location>
</feature>
<reference evidence="4 5" key="1">
    <citation type="journal article" date="2019" name="Nat. Ecol. Evol.">
        <title>Megaphylogeny resolves global patterns of mushroom evolution.</title>
        <authorList>
            <person name="Varga T."/>
            <person name="Krizsan K."/>
            <person name="Foldi C."/>
            <person name="Dima B."/>
            <person name="Sanchez-Garcia M."/>
            <person name="Sanchez-Ramirez S."/>
            <person name="Szollosi G.J."/>
            <person name="Szarkandi J.G."/>
            <person name="Papp V."/>
            <person name="Albert L."/>
            <person name="Andreopoulos W."/>
            <person name="Angelini C."/>
            <person name="Antonin V."/>
            <person name="Barry K.W."/>
            <person name="Bougher N.L."/>
            <person name="Buchanan P."/>
            <person name="Buyck B."/>
            <person name="Bense V."/>
            <person name="Catcheside P."/>
            <person name="Chovatia M."/>
            <person name="Cooper J."/>
            <person name="Damon W."/>
            <person name="Desjardin D."/>
            <person name="Finy P."/>
            <person name="Geml J."/>
            <person name="Haridas S."/>
            <person name="Hughes K."/>
            <person name="Justo A."/>
            <person name="Karasinski D."/>
            <person name="Kautmanova I."/>
            <person name="Kiss B."/>
            <person name="Kocsube S."/>
            <person name="Kotiranta H."/>
            <person name="LaButti K.M."/>
            <person name="Lechner B.E."/>
            <person name="Liimatainen K."/>
            <person name="Lipzen A."/>
            <person name="Lukacs Z."/>
            <person name="Mihaltcheva S."/>
            <person name="Morgado L.N."/>
            <person name="Niskanen T."/>
            <person name="Noordeloos M.E."/>
            <person name="Ohm R.A."/>
            <person name="Ortiz-Santana B."/>
            <person name="Ovrebo C."/>
            <person name="Racz N."/>
            <person name="Riley R."/>
            <person name="Savchenko A."/>
            <person name="Shiryaev A."/>
            <person name="Soop K."/>
            <person name="Spirin V."/>
            <person name="Szebenyi C."/>
            <person name="Tomsovsky M."/>
            <person name="Tulloss R.E."/>
            <person name="Uehling J."/>
            <person name="Grigoriev I.V."/>
            <person name="Vagvolgyi C."/>
            <person name="Papp T."/>
            <person name="Martin F.M."/>
            <person name="Miettinen O."/>
            <person name="Hibbett D.S."/>
            <person name="Nagy L.G."/>
        </authorList>
    </citation>
    <scope>NUCLEOTIDE SEQUENCE [LARGE SCALE GENOMIC DNA]</scope>
    <source>
        <strain evidence="4 5">FP101781</strain>
    </source>
</reference>
<evidence type="ECO:0000259" key="3">
    <source>
        <dbReference type="Pfam" id="PF01370"/>
    </source>
</evidence>
<keyword evidence="5" id="KW-1185">Reference proteome</keyword>